<protein>
    <submittedName>
        <fullName evidence="1">Uncharacterized protein</fullName>
    </submittedName>
</protein>
<evidence type="ECO:0000313" key="1">
    <source>
        <dbReference type="EMBL" id="KAJ8877782.1"/>
    </source>
</evidence>
<comment type="caution">
    <text evidence="1">The sequence shown here is derived from an EMBL/GenBank/DDBJ whole genome shotgun (WGS) entry which is preliminary data.</text>
</comment>
<dbReference type="EMBL" id="JARBHB010000008">
    <property type="protein sequence ID" value="KAJ8877782.1"/>
    <property type="molecule type" value="Genomic_DNA"/>
</dbReference>
<name>A0ABQ9H0I9_9NEOP</name>
<gene>
    <name evidence="1" type="ORF">PR048_022238</name>
</gene>
<evidence type="ECO:0000313" key="2">
    <source>
        <dbReference type="Proteomes" id="UP001159363"/>
    </source>
</evidence>
<proteinExistence type="predicted"/>
<organism evidence="1 2">
    <name type="scientific">Dryococelus australis</name>
    <dbReference type="NCBI Taxonomy" id="614101"/>
    <lineage>
        <taxon>Eukaryota</taxon>
        <taxon>Metazoa</taxon>
        <taxon>Ecdysozoa</taxon>
        <taxon>Arthropoda</taxon>
        <taxon>Hexapoda</taxon>
        <taxon>Insecta</taxon>
        <taxon>Pterygota</taxon>
        <taxon>Neoptera</taxon>
        <taxon>Polyneoptera</taxon>
        <taxon>Phasmatodea</taxon>
        <taxon>Verophasmatodea</taxon>
        <taxon>Anareolatae</taxon>
        <taxon>Phasmatidae</taxon>
        <taxon>Eurycanthinae</taxon>
        <taxon>Dryococelus</taxon>
    </lineage>
</organism>
<sequence>MPQKIEKTHVPPYCQMGQLLRGRLTDKTISELQQYYGIAIRNNTHDLESMRKAICATYFHKLSNDEKPIHSLCPSGPNTCQHRDLVHPDLLRKCLLEHTQNPNNAQECICGDEKTLKWRVCDAVLIFNDGNIGRIRELKQLNIVPCIHTVKGLQLLDKTRIAKAQRVANFNTRGKVNLKKNACREEWGRGRES</sequence>
<keyword evidence="2" id="KW-1185">Reference proteome</keyword>
<reference evidence="1 2" key="1">
    <citation type="submission" date="2023-02" db="EMBL/GenBank/DDBJ databases">
        <title>LHISI_Scaffold_Assembly.</title>
        <authorList>
            <person name="Stuart O.P."/>
            <person name="Cleave R."/>
            <person name="Magrath M.J.L."/>
            <person name="Mikheyev A.S."/>
        </authorList>
    </citation>
    <scope>NUCLEOTIDE SEQUENCE [LARGE SCALE GENOMIC DNA]</scope>
    <source>
        <strain evidence="1">Daus_M_001</strain>
        <tissue evidence="1">Leg muscle</tissue>
    </source>
</reference>
<accession>A0ABQ9H0I9</accession>
<dbReference type="Proteomes" id="UP001159363">
    <property type="component" value="Chromosome 7"/>
</dbReference>